<dbReference type="PANTHER" id="PTHR45023:SF4">
    <property type="entry name" value="GLYCINE-RICH PROTEIN-RELATED"/>
    <property type="match status" value="1"/>
</dbReference>
<proteinExistence type="predicted"/>
<evidence type="ECO:0000313" key="2">
    <source>
        <dbReference type="EMBL" id="GEU47151.1"/>
    </source>
</evidence>
<feature type="compositionally biased region" description="Polar residues" evidence="1">
    <location>
        <begin position="349"/>
        <end position="363"/>
    </location>
</feature>
<dbReference type="PANTHER" id="PTHR45023">
    <property type="match status" value="1"/>
</dbReference>
<feature type="region of interest" description="Disordered" evidence="1">
    <location>
        <begin position="671"/>
        <end position="690"/>
    </location>
</feature>
<feature type="region of interest" description="Disordered" evidence="1">
    <location>
        <begin position="605"/>
        <end position="641"/>
    </location>
</feature>
<gene>
    <name evidence="2" type="ORF">Tci_019129</name>
</gene>
<feature type="compositionally biased region" description="Low complexity" evidence="1">
    <location>
        <begin position="364"/>
        <end position="377"/>
    </location>
</feature>
<comment type="caution">
    <text evidence="2">The sequence shown here is derived from an EMBL/GenBank/DDBJ whole genome shotgun (WGS) entry which is preliminary data.</text>
</comment>
<accession>A0A6L2KCG6</accession>
<reference evidence="2" key="1">
    <citation type="journal article" date="2019" name="Sci. Rep.">
        <title>Draft genome of Tanacetum cinerariifolium, the natural source of mosquito coil.</title>
        <authorList>
            <person name="Yamashiro T."/>
            <person name="Shiraishi A."/>
            <person name="Satake H."/>
            <person name="Nakayama K."/>
        </authorList>
    </citation>
    <scope>NUCLEOTIDE SEQUENCE</scope>
</reference>
<organism evidence="2">
    <name type="scientific">Tanacetum cinerariifolium</name>
    <name type="common">Dalmatian daisy</name>
    <name type="synonym">Chrysanthemum cinerariifolium</name>
    <dbReference type="NCBI Taxonomy" id="118510"/>
    <lineage>
        <taxon>Eukaryota</taxon>
        <taxon>Viridiplantae</taxon>
        <taxon>Streptophyta</taxon>
        <taxon>Embryophyta</taxon>
        <taxon>Tracheophyta</taxon>
        <taxon>Spermatophyta</taxon>
        <taxon>Magnoliopsida</taxon>
        <taxon>eudicotyledons</taxon>
        <taxon>Gunneridae</taxon>
        <taxon>Pentapetalae</taxon>
        <taxon>asterids</taxon>
        <taxon>campanulids</taxon>
        <taxon>Asterales</taxon>
        <taxon>Asteraceae</taxon>
        <taxon>Asteroideae</taxon>
        <taxon>Anthemideae</taxon>
        <taxon>Anthemidinae</taxon>
        <taxon>Tanacetum</taxon>
    </lineage>
</organism>
<sequence>MELYMLNRQHDRMILESIEHGPLLWPTVEEDGVTRLKKYSELSVPEAIQADCDVKATNIILQALPLEIYALVSTHKVAKDLWEWIQMLMQGTSLTKQKRECKLYDKFDKFVYRKGETLRDFYMRFSLLLNDMNMYNMKLEQFQVNTKFLNTLPPEWINMASLADKAILSDTENRPPMLEKDMYDSWRNRMELYMFNRQHGRMILESVEHAKAIQADCDVKATNIILQALPLEIYALVSTHKVAKGLWEWIQMLMQGTSLTKQERECKLYDAFDNSGPVLNEMTPGTISSGLVPTTSPFTSYVPPSQNDWDLLFQPMFDELLNPPPSVVNLTPEAIAPITEVIPPGYVDSTGSPSSTTIEQDAPSTSNSTTPTETQSSVIPQDVGDDNLDIEVAHMRNDPLFGVPILEVTSAQSTTPTSPQTIVQTNHPMPHHNSTWTKDHPLNNIIGQLSRPVSTRLQLHEQAFFCYYDAFLTSVEPKTYKEALTQSCSIEAMQEELNEFERLETAWTTEKEIMLAKGWLAIFENNKHGNARKEHGFWYEVLQYIKSKTNPYGRRTYDMENGVGDEDYIQRAMIHYQIETKLPFQLRHCWEVLKDSPKWQEQALPKFSTESEGGSKRHKSSGSSSFNTESRDASINLNTNVRGNDKDEVYEEVIKKDSEIIKSKREQSRSIALKARKKSSDDDCSTSDSEDEEYAMVTAKMAKAKENDLSVEIHIISSENVRNYQDIKIKRRLLEDFGVIATKMKMIRQRTKSVLWLKLPMRIYDTSGYVYERILRVTVATAHGIVGGINTWIYSMIIIGKVAMSCMLASFDGTERGYRRKWTW</sequence>
<feature type="region of interest" description="Disordered" evidence="1">
    <location>
        <begin position="343"/>
        <end position="383"/>
    </location>
</feature>
<dbReference type="Pfam" id="PF14223">
    <property type="entry name" value="Retrotran_gag_2"/>
    <property type="match status" value="1"/>
</dbReference>
<dbReference type="AlphaFoldDB" id="A0A6L2KCG6"/>
<evidence type="ECO:0000256" key="1">
    <source>
        <dbReference type="SAM" id="MobiDB-lite"/>
    </source>
</evidence>
<dbReference type="EMBL" id="BKCJ010002228">
    <property type="protein sequence ID" value="GEU47151.1"/>
    <property type="molecule type" value="Genomic_DNA"/>
</dbReference>
<name>A0A6L2KCG6_TANCI</name>
<protein>
    <submittedName>
        <fullName evidence="2">Uncharacterized protein</fullName>
    </submittedName>
</protein>